<sequence length="429" mass="49894">MWINYFVSRYLFVHGCFGRLRMSLFGYWVDDVAATKAVPFCCALVHFARVSTDERLRLFVSDELLPSVIKRLHDQLPCSIRHLIIPNDTVNKDLTSLCHESYNYLSSKSSAQGQDLMLECKGRGSAADDFTNWLAKLKEDLCVKAFSAAPEEFKEEEVKWNWEFQDEFERYLPVYIDILKEVDAMDDTLEGSDCPYSVIDQLQQSPETSFSTFAFDDVESSIHFLFDSVLYFWEPRFHPLIREGHKNLLLWIVDQLTNATEFEGFQPLTPSPEDFPLHLEPYALSYILTNLKTSEYAKAVGQARMHDAYDNHLSSGVLDDDIYKYMLIEDCYLGKDVDGWAVPCQFSDMDHDLIKLSLKRKDQVARLMNDLEVQGFFDIDDSHINWENKHFTELVDEFRNEVFADHCLPRHYVIQGIIVSYFHVQMCCV</sequence>
<dbReference type="PANTHER" id="PTHR11223:SF11">
    <property type="entry name" value="OS11G0519500 PROTEIN"/>
    <property type="match status" value="1"/>
</dbReference>
<dbReference type="GO" id="GO:0000055">
    <property type="term" value="P:ribosomal large subunit export from nucleus"/>
    <property type="evidence" value="ECO:0007669"/>
    <property type="project" value="TreeGrafter"/>
</dbReference>
<evidence type="ECO:0000313" key="2">
    <source>
        <dbReference type="Proteomes" id="UP001054889"/>
    </source>
</evidence>
<dbReference type="GO" id="GO:0000056">
    <property type="term" value="P:ribosomal small subunit export from nucleus"/>
    <property type="evidence" value="ECO:0007669"/>
    <property type="project" value="TreeGrafter"/>
</dbReference>
<name>A0AAV5D3N7_ELECO</name>
<comment type="caution">
    <text evidence="1">The sequence shown here is derived from an EMBL/GenBank/DDBJ whole genome shotgun (WGS) entry which is preliminary data.</text>
</comment>
<organism evidence="1 2">
    <name type="scientific">Eleusine coracana subsp. coracana</name>
    <dbReference type="NCBI Taxonomy" id="191504"/>
    <lineage>
        <taxon>Eukaryota</taxon>
        <taxon>Viridiplantae</taxon>
        <taxon>Streptophyta</taxon>
        <taxon>Embryophyta</taxon>
        <taxon>Tracheophyta</taxon>
        <taxon>Spermatophyta</taxon>
        <taxon>Magnoliopsida</taxon>
        <taxon>Liliopsida</taxon>
        <taxon>Poales</taxon>
        <taxon>Poaceae</taxon>
        <taxon>PACMAD clade</taxon>
        <taxon>Chloridoideae</taxon>
        <taxon>Cynodonteae</taxon>
        <taxon>Eleusininae</taxon>
        <taxon>Eleusine</taxon>
    </lineage>
</organism>
<reference evidence="1" key="1">
    <citation type="journal article" date="2018" name="DNA Res.">
        <title>Multiple hybrid de novo genome assembly of finger millet, an orphan allotetraploid crop.</title>
        <authorList>
            <person name="Hatakeyama M."/>
            <person name="Aluri S."/>
            <person name="Balachadran M.T."/>
            <person name="Sivarajan S.R."/>
            <person name="Patrignani A."/>
            <person name="Gruter S."/>
            <person name="Poveda L."/>
            <person name="Shimizu-Inatsugi R."/>
            <person name="Baeten J."/>
            <person name="Francoijs K.J."/>
            <person name="Nataraja K.N."/>
            <person name="Reddy Y.A.N."/>
            <person name="Phadnis S."/>
            <person name="Ravikumar R.L."/>
            <person name="Schlapbach R."/>
            <person name="Sreeman S.M."/>
            <person name="Shimizu K.K."/>
        </authorList>
    </citation>
    <scope>NUCLEOTIDE SEQUENCE</scope>
</reference>
<dbReference type="InterPro" id="IPR045065">
    <property type="entry name" value="XPO1/5"/>
</dbReference>
<protein>
    <submittedName>
        <fullName evidence="1">Uncharacterized protein</fullName>
    </submittedName>
</protein>
<dbReference type="EMBL" id="BQKI01000011">
    <property type="protein sequence ID" value="GJN04777.1"/>
    <property type="molecule type" value="Genomic_DNA"/>
</dbReference>
<dbReference type="GO" id="GO:0005049">
    <property type="term" value="F:nuclear export signal receptor activity"/>
    <property type="evidence" value="ECO:0007669"/>
    <property type="project" value="InterPro"/>
</dbReference>
<dbReference type="Proteomes" id="UP001054889">
    <property type="component" value="Unassembled WGS sequence"/>
</dbReference>
<accession>A0AAV5D3N7</accession>
<keyword evidence="2" id="KW-1185">Reference proteome</keyword>
<evidence type="ECO:0000313" key="1">
    <source>
        <dbReference type="EMBL" id="GJN04777.1"/>
    </source>
</evidence>
<reference evidence="1" key="2">
    <citation type="submission" date="2021-12" db="EMBL/GenBank/DDBJ databases">
        <title>Resequencing data analysis of finger millet.</title>
        <authorList>
            <person name="Hatakeyama M."/>
            <person name="Aluri S."/>
            <person name="Balachadran M.T."/>
            <person name="Sivarajan S.R."/>
            <person name="Poveda L."/>
            <person name="Shimizu-Inatsugi R."/>
            <person name="Schlapbach R."/>
            <person name="Sreeman S.M."/>
            <person name="Shimizu K.K."/>
        </authorList>
    </citation>
    <scope>NUCLEOTIDE SEQUENCE</scope>
</reference>
<gene>
    <name evidence="1" type="primary">ga22349</name>
    <name evidence="1" type="ORF">PR202_ga22349</name>
</gene>
<proteinExistence type="predicted"/>
<dbReference type="PANTHER" id="PTHR11223">
    <property type="entry name" value="EXPORTIN 1/5"/>
    <property type="match status" value="1"/>
</dbReference>
<dbReference type="GO" id="GO:0005737">
    <property type="term" value="C:cytoplasm"/>
    <property type="evidence" value="ECO:0007669"/>
    <property type="project" value="TreeGrafter"/>
</dbReference>
<dbReference type="GO" id="GO:0005634">
    <property type="term" value="C:nucleus"/>
    <property type="evidence" value="ECO:0007669"/>
    <property type="project" value="TreeGrafter"/>
</dbReference>
<dbReference type="GO" id="GO:0006611">
    <property type="term" value="P:protein export from nucleus"/>
    <property type="evidence" value="ECO:0007669"/>
    <property type="project" value="InterPro"/>
</dbReference>
<dbReference type="AlphaFoldDB" id="A0AAV5D3N7"/>